<evidence type="ECO:0000256" key="9">
    <source>
        <dbReference type="ARBA" id="ARBA00022840"/>
    </source>
</evidence>
<dbReference type="Gene3D" id="3.30.450.350">
    <property type="entry name" value="CHASE domain"/>
    <property type="match status" value="1"/>
</dbReference>
<evidence type="ECO:0000259" key="14">
    <source>
        <dbReference type="PROSITE" id="PS50109"/>
    </source>
</evidence>
<protein>
    <recommendedName>
        <fullName evidence="3">histidine kinase</fullName>
        <ecNumber evidence="3">2.7.13.3</ecNumber>
    </recommendedName>
</protein>
<evidence type="ECO:0000313" key="18">
    <source>
        <dbReference type="Proteomes" id="UP000536179"/>
    </source>
</evidence>
<sequence length="811" mass="90422">MLSQCEPDLGTGRERISEWLRGRAMALAIFCLSLILTVFVWHQADRHIEQRNQDRFGYRIEEVKYSIEERMLEYEQVLRDGVAFWNASNYVSRDEWRDYVKMTEIREYFPGIQAIGLSLVVPKEERDELTNNVRREGFPEYRIYPEGDRDNYTAIIYIEPFDQRNQLAFGYDMYSESVRREAMDRAARTGKPAISGKITLVQETGDDFQFGVLCYLPLYERGANVSDERSRKAALKGWVYAAFRMNDLMRGILGDVTNDIAYRIYDTGNDSEIELLYESCEAAGQPPRGKSVGFFQSHVMPMSGRDWEIDVTAKEGFFSATDDTIRPMVAISGLVIDVLLFLVVSSIGRQRSAAIKYAKQMTEDLHDSESRTRSILENATDAIVSVDSGGRVSVANDAANWMFSPLAASGGNAELVGVRFGDLIEDMSFAGVIEAGVRSRKNASDSEDGIAVRCRRDDGSLFPCRMSIGVVEGGDGYIVVARDETARFEFEKELAETNRQLVKASHKAGMAEVATGVLHDVGNSINGVSTSSNLIAAMLDDSAVPTLSRAIGVMNEHREDLPGFFAHHRQGKHLPEFLTQIESTLRSERERLIEENLHLGSHVGHINQIIRAQQDEACSSIIATREFASELMEQAALVNLGRHAEFDITLERDLDSTVTIETDRNKVLQILINFVANAQDAVREVNDRPRRVRLSTRVSGDQVEFSVVDNGPGIAPDVLPKLMEFGFTTKSDGHGFGLHSCDLTAKELQGELRIKNNESGHGACFTLALPLELDSEPGVTSAAVLQRDDDQNGDRGDQTFLPAPCVVSRED</sequence>
<accession>A0A7W5H8H9</accession>
<dbReference type="InterPro" id="IPR005467">
    <property type="entry name" value="His_kinase_dom"/>
</dbReference>
<gene>
    <name evidence="17" type="ORF">FHS27_005279</name>
</gene>
<dbReference type="PANTHER" id="PTHR43065">
    <property type="entry name" value="SENSOR HISTIDINE KINASE"/>
    <property type="match status" value="1"/>
</dbReference>
<dbReference type="EC" id="2.7.13.3" evidence="3"/>
<keyword evidence="7" id="KW-0547">Nucleotide-binding</keyword>
<dbReference type="SUPFAM" id="SSF55785">
    <property type="entry name" value="PYP-like sensor domain (PAS domain)"/>
    <property type="match status" value="1"/>
</dbReference>
<dbReference type="InterPro" id="IPR003594">
    <property type="entry name" value="HATPase_dom"/>
</dbReference>
<dbReference type="Gene3D" id="1.10.287.130">
    <property type="match status" value="1"/>
</dbReference>
<evidence type="ECO:0000256" key="3">
    <source>
        <dbReference type="ARBA" id="ARBA00012438"/>
    </source>
</evidence>
<dbReference type="EMBL" id="JACHXU010000023">
    <property type="protein sequence ID" value="MBB3209439.1"/>
    <property type="molecule type" value="Genomic_DNA"/>
</dbReference>
<dbReference type="Proteomes" id="UP000536179">
    <property type="component" value="Unassembled WGS sequence"/>
</dbReference>
<evidence type="ECO:0000256" key="13">
    <source>
        <dbReference type="SAM" id="Phobius"/>
    </source>
</evidence>
<dbReference type="InterPro" id="IPR036890">
    <property type="entry name" value="HATPase_C_sf"/>
</dbReference>
<dbReference type="GO" id="GO:0005524">
    <property type="term" value="F:ATP binding"/>
    <property type="evidence" value="ECO:0007669"/>
    <property type="project" value="UniProtKB-KW"/>
</dbReference>
<keyword evidence="18" id="KW-1185">Reference proteome</keyword>
<proteinExistence type="predicted"/>
<dbReference type="Pfam" id="PF03924">
    <property type="entry name" value="CHASE"/>
    <property type="match status" value="1"/>
</dbReference>
<feature type="domain" description="CHASE" evidence="16">
    <location>
        <begin position="87"/>
        <end position="310"/>
    </location>
</feature>
<dbReference type="SUPFAM" id="SSF55874">
    <property type="entry name" value="ATPase domain of HSP90 chaperone/DNA topoisomerase II/histidine kinase"/>
    <property type="match status" value="1"/>
</dbReference>
<dbReference type="PROSITE" id="PS50839">
    <property type="entry name" value="CHASE"/>
    <property type="match status" value="1"/>
</dbReference>
<keyword evidence="4" id="KW-0597">Phosphoprotein</keyword>
<dbReference type="InterPro" id="IPR004358">
    <property type="entry name" value="Sig_transdc_His_kin-like_C"/>
</dbReference>
<name>A0A7W5H8H9_9BACT</name>
<dbReference type="Gene3D" id="3.30.450.20">
    <property type="entry name" value="PAS domain"/>
    <property type="match status" value="1"/>
</dbReference>
<dbReference type="GO" id="GO:0000160">
    <property type="term" value="P:phosphorelay signal transduction system"/>
    <property type="evidence" value="ECO:0007669"/>
    <property type="project" value="UniProtKB-KW"/>
</dbReference>
<evidence type="ECO:0000259" key="16">
    <source>
        <dbReference type="PROSITE" id="PS50839"/>
    </source>
</evidence>
<evidence type="ECO:0000256" key="8">
    <source>
        <dbReference type="ARBA" id="ARBA00022777"/>
    </source>
</evidence>
<evidence type="ECO:0000256" key="2">
    <source>
        <dbReference type="ARBA" id="ARBA00004370"/>
    </source>
</evidence>
<evidence type="ECO:0000256" key="10">
    <source>
        <dbReference type="ARBA" id="ARBA00022989"/>
    </source>
</evidence>
<evidence type="ECO:0000256" key="11">
    <source>
        <dbReference type="ARBA" id="ARBA00023012"/>
    </source>
</evidence>
<dbReference type="InterPro" id="IPR006189">
    <property type="entry name" value="CHASE_dom"/>
</dbReference>
<dbReference type="PANTHER" id="PTHR43065:SF10">
    <property type="entry name" value="PEROXIDE STRESS-ACTIVATED HISTIDINE KINASE MAK3"/>
    <property type="match status" value="1"/>
</dbReference>
<dbReference type="SMART" id="SM00387">
    <property type="entry name" value="HATPase_c"/>
    <property type="match status" value="1"/>
</dbReference>
<feature type="domain" description="Histidine kinase" evidence="14">
    <location>
        <begin position="516"/>
        <end position="773"/>
    </location>
</feature>
<dbReference type="InterPro" id="IPR000014">
    <property type="entry name" value="PAS"/>
</dbReference>
<dbReference type="GO" id="GO:0004673">
    <property type="term" value="F:protein histidine kinase activity"/>
    <property type="evidence" value="ECO:0007669"/>
    <property type="project" value="UniProtKB-EC"/>
</dbReference>
<dbReference type="RefSeq" id="WP_246420825.1">
    <property type="nucleotide sequence ID" value="NZ_JACHXU010000023.1"/>
</dbReference>
<evidence type="ECO:0000256" key="7">
    <source>
        <dbReference type="ARBA" id="ARBA00022741"/>
    </source>
</evidence>
<dbReference type="PROSITE" id="PS50109">
    <property type="entry name" value="HIS_KIN"/>
    <property type="match status" value="1"/>
</dbReference>
<keyword evidence="12 13" id="KW-0472">Membrane</keyword>
<evidence type="ECO:0000256" key="4">
    <source>
        <dbReference type="ARBA" id="ARBA00022553"/>
    </source>
</evidence>
<evidence type="ECO:0000256" key="1">
    <source>
        <dbReference type="ARBA" id="ARBA00000085"/>
    </source>
</evidence>
<keyword evidence="10 13" id="KW-1133">Transmembrane helix</keyword>
<dbReference type="GO" id="GO:0016020">
    <property type="term" value="C:membrane"/>
    <property type="evidence" value="ECO:0007669"/>
    <property type="project" value="UniProtKB-SubCell"/>
</dbReference>
<feature type="domain" description="PAS" evidence="15">
    <location>
        <begin position="368"/>
        <end position="404"/>
    </location>
</feature>
<comment type="caution">
    <text evidence="17">The sequence shown here is derived from an EMBL/GenBank/DDBJ whole genome shotgun (WGS) entry which is preliminary data.</text>
</comment>
<dbReference type="NCBIfam" id="TIGR00229">
    <property type="entry name" value="sensory_box"/>
    <property type="match status" value="1"/>
</dbReference>
<dbReference type="AlphaFoldDB" id="A0A7W5H8H9"/>
<organism evidence="17 18">
    <name type="scientific">Aporhodopirellula rubra</name>
    <dbReference type="NCBI Taxonomy" id="980271"/>
    <lineage>
        <taxon>Bacteria</taxon>
        <taxon>Pseudomonadati</taxon>
        <taxon>Planctomycetota</taxon>
        <taxon>Planctomycetia</taxon>
        <taxon>Pirellulales</taxon>
        <taxon>Pirellulaceae</taxon>
        <taxon>Aporhodopirellula</taxon>
    </lineage>
</organism>
<evidence type="ECO:0000256" key="6">
    <source>
        <dbReference type="ARBA" id="ARBA00022692"/>
    </source>
</evidence>
<keyword evidence="5" id="KW-0808">Transferase</keyword>
<keyword evidence="11" id="KW-0902">Two-component regulatory system</keyword>
<dbReference type="SMART" id="SM01079">
    <property type="entry name" value="CHASE"/>
    <property type="match status" value="1"/>
</dbReference>
<evidence type="ECO:0000256" key="5">
    <source>
        <dbReference type="ARBA" id="ARBA00022679"/>
    </source>
</evidence>
<dbReference type="InterPro" id="IPR042240">
    <property type="entry name" value="CHASE_sf"/>
</dbReference>
<feature type="transmembrane region" description="Helical" evidence="13">
    <location>
        <begin position="24"/>
        <end position="42"/>
    </location>
</feature>
<dbReference type="Gene3D" id="3.30.565.10">
    <property type="entry name" value="Histidine kinase-like ATPase, C-terminal domain"/>
    <property type="match status" value="1"/>
</dbReference>
<keyword evidence="9" id="KW-0067">ATP-binding</keyword>
<evidence type="ECO:0000313" key="17">
    <source>
        <dbReference type="EMBL" id="MBB3209439.1"/>
    </source>
</evidence>
<dbReference type="PROSITE" id="PS50112">
    <property type="entry name" value="PAS"/>
    <property type="match status" value="1"/>
</dbReference>
<comment type="catalytic activity">
    <reaction evidence="1">
        <text>ATP + protein L-histidine = ADP + protein N-phospho-L-histidine.</text>
        <dbReference type="EC" id="2.7.13.3"/>
    </reaction>
</comment>
<dbReference type="Pfam" id="PF02518">
    <property type="entry name" value="HATPase_c"/>
    <property type="match status" value="1"/>
</dbReference>
<comment type="subcellular location">
    <subcellularLocation>
        <location evidence="2">Membrane</location>
    </subcellularLocation>
</comment>
<reference evidence="17 18" key="1">
    <citation type="submission" date="2020-08" db="EMBL/GenBank/DDBJ databases">
        <title>Genomic Encyclopedia of Type Strains, Phase III (KMG-III): the genomes of soil and plant-associated and newly described type strains.</title>
        <authorList>
            <person name="Whitman W."/>
        </authorList>
    </citation>
    <scope>NUCLEOTIDE SEQUENCE [LARGE SCALE GENOMIC DNA]</scope>
    <source>
        <strain evidence="17 18">CECT 8075</strain>
    </source>
</reference>
<dbReference type="InterPro" id="IPR035965">
    <property type="entry name" value="PAS-like_dom_sf"/>
</dbReference>
<dbReference type="PRINTS" id="PR00344">
    <property type="entry name" value="BCTRLSENSOR"/>
</dbReference>
<evidence type="ECO:0000256" key="12">
    <source>
        <dbReference type="ARBA" id="ARBA00023136"/>
    </source>
</evidence>
<keyword evidence="8" id="KW-0418">Kinase</keyword>
<keyword evidence="6 13" id="KW-0812">Transmembrane</keyword>
<evidence type="ECO:0000259" key="15">
    <source>
        <dbReference type="PROSITE" id="PS50112"/>
    </source>
</evidence>